<evidence type="ECO:0000256" key="1">
    <source>
        <dbReference type="SAM" id="MobiDB-lite"/>
    </source>
</evidence>
<dbReference type="Gene3D" id="2.115.10.20">
    <property type="entry name" value="Glycosyl hydrolase domain, family 43"/>
    <property type="match status" value="2"/>
</dbReference>
<evidence type="ECO:0000313" key="3">
    <source>
        <dbReference type="Proteomes" id="UP000177092"/>
    </source>
</evidence>
<name>A0A1F6ACD3_9BACT</name>
<sequence>MFKYRLLIVLLLLSIFYLYSPSSVFSIWFKIDHPVLPVGSSSQWDSKIAGAPSVLLENGKYRMWYEGSDGGKWVIGYAESIDGIIWDKQPSYLLSGFDTSTNFNLNDPNVIKFNNKYYMWFGSSTRSLNNFHINFTLSNDGFIWNQPTFNILPEKNSWEFGLGTSFPFVLYDKGIYKMWFASQGVLNNIDKWRLGYAESEDNIIWHKKASPFLESLPSEGVDLGRPYILKENGIYHLWYHSDKNIYHAYSYDGINFIRDKDNPVLKPGPQQFDNLRVTTPFVLHVDNKYYMFYTGMSTDGKWQIGLATSDDPGFIPDTPTPGPVTMTPTPTATPTVTISPTPTSSPTPEYTPTPTIDPKTAPIILIPGMGASWNSRALYSCNITDSNDNKWKMTPFVSIYKRLINTLTKNAKLKLNKDLFIYNYDWRQPLDTQADNLKKYLDSIIKSNSSVKKFRLVGHSLGGLVIRSYLERYNTDNNVIQALTIGTPHQGTLLAYPLWENGEIWSEDLTSKIALSQILEFCKLNKTDLRSSFKTGRVSYPSKKDLIRSLIPSIQSLLPTFDYLYQNGKVKKTDSLTHQNDWLPKNLFPENRYHIKFDTLSGTGQSTLSNFVVSNPSTSDLAKDIWADGKPMKNNFVNAGDGTVLISSSRLDGADNETVTGDHLKIVSSKEGIQKILHFLQYDEVKVADALDLPEISSDNAIIISTDLSTHIILTDLSGKVLERGDNILVRYNPRVGVYKFSIIPAESGEAVLDTMFIGQTKEYINTVEKIRLIKNVRKTFLLTYLGKNTDSIRIIPYR</sequence>
<comment type="caution">
    <text evidence="2">The sequence shown here is derived from an EMBL/GenBank/DDBJ whole genome shotgun (WGS) entry which is preliminary data.</text>
</comment>
<organism evidence="2 3">
    <name type="scientific">Candidatus Gottesmanbacteria bacterium RIFCSPHIGHO2_02_FULL_40_13</name>
    <dbReference type="NCBI Taxonomy" id="1798384"/>
    <lineage>
        <taxon>Bacteria</taxon>
        <taxon>Candidatus Gottesmaniibacteriota</taxon>
    </lineage>
</organism>
<evidence type="ECO:0000313" key="2">
    <source>
        <dbReference type="EMBL" id="OGG22354.1"/>
    </source>
</evidence>
<gene>
    <name evidence="2" type="ORF">A3D03_06685</name>
</gene>
<evidence type="ECO:0008006" key="4">
    <source>
        <dbReference type="Google" id="ProtNLM"/>
    </source>
</evidence>
<reference evidence="2 3" key="1">
    <citation type="journal article" date="2016" name="Nat. Commun.">
        <title>Thousands of microbial genomes shed light on interconnected biogeochemical processes in an aquifer system.</title>
        <authorList>
            <person name="Anantharaman K."/>
            <person name="Brown C.T."/>
            <person name="Hug L.A."/>
            <person name="Sharon I."/>
            <person name="Castelle C.J."/>
            <person name="Probst A.J."/>
            <person name="Thomas B.C."/>
            <person name="Singh A."/>
            <person name="Wilkins M.J."/>
            <person name="Karaoz U."/>
            <person name="Brodie E.L."/>
            <person name="Williams K.H."/>
            <person name="Hubbard S.S."/>
            <person name="Banfield J.F."/>
        </authorList>
    </citation>
    <scope>NUCLEOTIDE SEQUENCE [LARGE SCALE GENOMIC DNA]</scope>
</reference>
<feature type="compositionally biased region" description="Low complexity" evidence="1">
    <location>
        <begin position="323"/>
        <end position="342"/>
    </location>
</feature>
<dbReference type="SUPFAM" id="SSF53474">
    <property type="entry name" value="alpha/beta-Hydrolases"/>
    <property type="match status" value="1"/>
</dbReference>
<dbReference type="Proteomes" id="UP000177092">
    <property type="component" value="Unassembled WGS sequence"/>
</dbReference>
<dbReference type="InterPro" id="IPR023296">
    <property type="entry name" value="Glyco_hydro_beta-prop_sf"/>
</dbReference>
<dbReference type="SUPFAM" id="SSF75005">
    <property type="entry name" value="Arabinanase/levansucrase/invertase"/>
    <property type="match status" value="2"/>
</dbReference>
<dbReference type="InterPro" id="IPR029058">
    <property type="entry name" value="AB_hydrolase_fold"/>
</dbReference>
<dbReference type="PANTHER" id="PTHR35279:SF1">
    <property type="entry name" value="ARABINANASE_LEVANSUCRASE_INVERTASE"/>
    <property type="match status" value="1"/>
</dbReference>
<feature type="region of interest" description="Disordered" evidence="1">
    <location>
        <begin position="321"/>
        <end position="356"/>
    </location>
</feature>
<dbReference type="PANTHER" id="PTHR35279">
    <property type="match status" value="1"/>
</dbReference>
<dbReference type="EMBL" id="MFJN01000004">
    <property type="protein sequence ID" value="OGG22354.1"/>
    <property type="molecule type" value="Genomic_DNA"/>
</dbReference>
<accession>A0A1F6ACD3</accession>
<dbReference type="Gene3D" id="3.40.50.1820">
    <property type="entry name" value="alpha/beta hydrolase"/>
    <property type="match status" value="1"/>
</dbReference>
<proteinExistence type="predicted"/>
<dbReference type="STRING" id="1798384.A3D03_06685"/>
<dbReference type="Pfam" id="PF02089">
    <property type="entry name" value="Palm_thioest"/>
    <property type="match status" value="1"/>
</dbReference>
<dbReference type="AlphaFoldDB" id="A0A1F6ACD3"/>
<protein>
    <recommendedName>
        <fullName evidence="4">DUF676 domain-containing protein</fullName>
    </recommendedName>
</protein>